<evidence type="ECO:0000313" key="3">
    <source>
        <dbReference type="Proteomes" id="UP000597459"/>
    </source>
</evidence>
<dbReference type="CDD" id="cd04301">
    <property type="entry name" value="NAT_SF"/>
    <property type="match status" value="1"/>
</dbReference>
<sequence>MDIRHDSAAQRFETEEDGQAAWLDYERDPDGIVTITHTIVPDALGGRGIGSALVRAAWDWTRETGVPLRSTCSFATAWLKRNA</sequence>
<comment type="caution">
    <text evidence="2">The sequence shown here is derived from an EMBL/GenBank/DDBJ whole genome shotgun (WGS) entry which is preliminary data.</text>
</comment>
<dbReference type="Proteomes" id="UP000597459">
    <property type="component" value="Unassembled WGS sequence"/>
</dbReference>
<dbReference type="Pfam" id="PF14542">
    <property type="entry name" value="Acetyltransf_CG"/>
    <property type="match status" value="1"/>
</dbReference>
<dbReference type="AlphaFoldDB" id="A0A967B7P3"/>
<reference evidence="2" key="1">
    <citation type="submission" date="2019-11" db="EMBL/GenBank/DDBJ databases">
        <title>Description of new Acetobacter species.</title>
        <authorList>
            <person name="Cleenwerck I."/>
            <person name="Sombolestani A.S."/>
        </authorList>
    </citation>
    <scope>NUCLEOTIDE SEQUENCE</scope>
    <source>
        <strain evidence="2">LMG 1626</strain>
    </source>
</reference>
<dbReference type="PANTHER" id="PTHR31435">
    <property type="entry name" value="PROTEIN NATD1"/>
    <property type="match status" value="1"/>
</dbReference>
<evidence type="ECO:0000259" key="1">
    <source>
        <dbReference type="PROSITE" id="PS51729"/>
    </source>
</evidence>
<dbReference type="RefSeq" id="WP_166314215.1">
    <property type="nucleotide sequence ID" value="NZ_WOTH01000010.1"/>
</dbReference>
<dbReference type="InterPro" id="IPR016181">
    <property type="entry name" value="Acyl_CoA_acyltransferase"/>
</dbReference>
<evidence type="ECO:0000313" key="2">
    <source>
        <dbReference type="EMBL" id="NHO53696.1"/>
    </source>
</evidence>
<organism evidence="2 3">
    <name type="scientific">Acetobacter estunensis</name>
    <dbReference type="NCBI Taxonomy" id="104097"/>
    <lineage>
        <taxon>Bacteria</taxon>
        <taxon>Pseudomonadati</taxon>
        <taxon>Pseudomonadota</taxon>
        <taxon>Alphaproteobacteria</taxon>
        <taxon>Acetobacterales</taxon>
        <taxon>Acetobacteraceae</taxon>
        <taxon>Acetobacter</taxon>
    </lineage>
</organism>
<dbReference type="SUPFAM" id="SSF55729">
    <property type="entry name" value="Acyl-CoA N-acyltransferases (Nat)"/>
    <property type="match status" value="1"/>
</dbReference>
<feature type="domain" description="N-acetyltransferase" evidence="1">
    <location>
        <begin position="4"/>
        <end position="83"/>
    </location>
</feature>
<dbReference type="InterPro" id="IPR031165">
    <property type="entry name" value="GNAT_YJDJ"/>
</dbReference>
<dbReference type="EMBL" id="WOTH01000010">
    <property type="protein sequence ID" value="NHO53696.1"/>
    <property type="molecule type" value="Genomic_DNA"/>
</dbReference>
<proteinExistence type="predicted"/>
<accession>A0A967B7P3</accession>
<dbReference type="InterPro" id="IPR045057">
    <property type="entry name" value="Gcn5-rel_NAT"/>
</dbReference>
<gene>
    <name evidence="2" type="ORF">GOB87_06920</name>
</gene>
<dbReference type="PANTHER" id="PTHR31435:SF9">
    <property type="entry name" value="PROTEIN NATD1"/>
    <property type="match status" value="1"/>
</dbReference>
<keyword evidence="3" id="KW-1185">Reference proteome</keyword>
<dbReference type="PROSITE" id="PS51729">
    <property type="entry name" value="GNAT_YJDJ"/>
    <property type="match status" value="1"/>
</dbReference>
<protein>
    <submittedName>
        <fullName evidence="2">N-acetyltransferase</fullName>
    </submittedName>
</protein>
<dbReference type="Gene3D" id="3.40.630.30">
    <property type="match status" value="1"/>
</dbReference>
<name>A0A967B7P3_9PROT</name>